<organism evidence="1 2">
    <name type="scientific">Aspergillus terreus</name>
    <dbReference type="NCBI Taxonomy" id="33178"/>
    <lineage>
        <taxon>Eukaryota</taxon>
        <taxon>Fungi</taxon>
        <taxon>Dikarya</taxon>
        <taxon>Ascomycota</taxon>
        <taxon>Pezizomycotina</taxon>
        <taxon>Eurotiomycetes</taxon>
        <taxon>Eurotiomycetidae</taxon>
        <taxon>Eurotiales</taxon>
        <taxon>Aspergillaceae</taxon>
        <taxon>Aspergillus</taxon>
        <taxon>Aspergillus subgen. Circumdati</taxon>
    </lineage>
</organism>
<dbReference type="EMBL" id="BLJY01000004">
    <property type="protein sequence ID" value="GFF15802.1"/>
    <property type="molecule type" value="Genomic_DNA"/>
</dbReference>
<accession>A0A5M3YQI6</accession>
<evidence type="ECO:0000313" key="1">
    <source>
        <dbReference type="EMBL" id="GFF15802.1"/>
    </source>
</evidence>
<comment type="caution">
    <text evidence="1">The sequence shown here is derived from an EMBL/GenBank/DDBJ whole genome shotgun (WGS) entry which is preliminary data.</text>
</comment>
<dbReference type="Proteomes" id="UP000452235">
    <property type="component" value="Unassembled WGS sequence"/>
</dbReference>
<reference evidence="1 2" key="1">
    <citation type="submission" date="2020-01" db="EMBL/GenBank/DDBJ databases">
        <title>Aspergillus terreus IFO 6365 whole genome shotgun sequence.</title>
        <authorList>
            <person name="Kanamasa S."/>
            <person name="Takahashi H."/>
        </authorList>
    </citation>
    <scope>NUCLEOTIDE SEQUENCE [LARGE SCALE GENOMIC DNA]</scope>
    <source>
        <strain evidence="1 2">IFO 6365</strain>
    </source>
</reference>
<keyword evidence="2" id="KW-1185">Reference proteome</keyword>
<sequence length="77" mass="8149">MHDLRVVAPGEAIGGHQLVSYASGFLGVAQVAERFDLNVVNYHAPGREVDNGSRIEGLRPAKSIMTWASAEAQAGCV</sequence>
<gene>
    <name evidence="1" type="ORF">ATEIFO6365_0004092100</name>
</gene>
<dbReference type="AlphaFoldDB" id="A0A5M3YQI6"/>
<proteinExistence type="predicted"/>
<evidence type="ECO:0000313" key="2">
    <source>
        <dbReference type="Proteomes" id="UP000452235"/>
    </source>
</evidence>
<protein>
    <submittedName>
        <fullName evidence="1">Uncharacterized protein</fullName>
    </submittedName>
</protein>
<name>A0A5M3YQI6_ASPTE</name>